<evidence type="ECO:0000256" key="1">
    <source>
        <dbReference type="ARBA" id="ARBA00023015"/>
    </source>
</evidence>
<dbReference type="SMART" id="SM00347">
    <property type="entry name" value="HTH_MARR"/>
    <property type="match status" value="1"/>
</dbReference>
<evidence type="ECO:0000313" key="5">
    <source>
        <dbReference type="Proteomes" id="UP000501747"/>
    </source>
</evidence>
<dbReference type="PRINTS" id="PR00598">
    <property type="entry name" value="HTHMARR"/>
</dbReference>
<dbReference type="Gene3D" id="1.10.10.10">
    <property type="entry name" value="Winged helix-like DNA-binding domain superfamily/Winged helix DNA-binding domain"/>
    <property type="match status" value="1"/>
</dbReference>
<feature type="domain" description="HTH marR-type" evidence="3">
    <location>
        <begin position="1"/>
        <end position="139"/>
    </location>
</feature>
<dbReference type="GO" id="GO:0003700">
    <property type="term" value="F:DNA-binding transcription factor activity"/>
    <property type="evidence" value="ECO:0007669"/>
    <property type="project" value="InterPro"/>
</dbReference>
<accession>A0A6G8AT46</accession>
<sequence>MNRRDQALGSFIGLMRGSSKLEKIVKKDVACYQLNLTEFSVMELLFHKGKQTTQGIKEKILIASSSTTYVIDQLEKKSYVDRLVDSEDKRVTFVTLSQKGQKLMEEIFPTHAKTIETSFSGLNDNELEQLLKLLAKLNRTLDKQ</sequence>
<dbReference type="InterPro" id="IPR000835">
    <property type="entry name" value="HTH_MarR-typ"/>
</dbReference>
<reference evidence="4 5" key="1">
    <citation type="submission" date="2020-03" db="EMBL/GenBank/DDBJ databases">
        <title>Vagococcus sp. nov., isolated from beetles.</title>
        <authorList>
            <person name="Hyun D.-W."/>
            <person name="Bae J.-W."/>
        </authorList>
    </citation>
    <scope>NUCLEOTIDE SEQUENCE [LARGE SCALE GENOMIC DNA]</scope>
    <source>
        <strain evidence="4 5">HDW17B</strain>
    </source>
</reference>
<dbReference type="RefSeq" id="WP_166034251.1">
    <property type="nucleotide sequence ID" value="NZ_CP049887.1"/>
</dbReference>
<gene>
    <name evidence="4" type="ORF">G7082_06035</name>
</gene>
<dbReference type="Proteomes" id="UP000501747">
    <property type="component" value="Chromosome"/>
</dbReference>
<evidence type="ECO:0000313" key="4">
    <source>
        <dbReference type="EMBL" id="QIL48103.1"/>
    </source>
</evidence>
<dbReference type="SUPFAM" id="SSF46785">
    <property type="entry name" value="Winged helix' DNA-binding domain"/>
    <property type="match status" value="1"/>
</dbReference>
<dbReference type="AlphaFoldDB" id="A0A6G8AT46"/>
<protein>
    <submittedName>
        <fullName evidence="4">MarR family transcriptional regulator</fullName>
    </submittedName>
</protein>
<name>A0A6G8AT46_9ENTE</name>
<dbReference type="InterPro" id="IPR036388">
    <property type="entry name" value="WH-like_DNA-bd_sf"/>
</dbReference>
<keyword evidence="5" id="KW-1185">Reference proteome</keyword>
<keyword evidence="1" id="KW-0805">Transcription regulation</keyword>
<dbReference type="PROSITE" id="PS50995">
    <property type="entry name" value="HTH_MARR_2"/>
    <property type="match status" value="1"/>
</dbReference>
<dbReference type="KEGG" id="vhy:G7082_06035"/>
<evidence type="ECO:0000256" key="2">
    <source>
        <dbReference type="ARBA" id="ARBA00023163"/>
    </source>
</evidence>
<proteinExistence type="predicted"/>
<dbReference type="InterPro" id="IPR036390">
    <property type="entry name" value="WH_DNA-bd_sf"/>
</dbReference>
<dbReference type="PANTHER" id="PTHR33164:SF56">
    <property type="entry name" value="HTH-TYPE TRANSCRIPTIONAL REGULATOR MHQR"/>
    <property type="match status" value="1"/>
</dbReference>
<dbReference type="Pfam" id="PF01047">
    <property type="entry name" value="MarR"/>
    <property type="match status" value="1"/>
</dbReference>
<dbReference type="GO" id="GO:0006950">
    <property type="term" value="P:response to stress"/>
    <property type="evidence" value="ECO:0007669"/>
    <property type="project" value="TreeGrafter"/>
</dbReference>
<keyword evidence="2" id="KW-0804">Transcription</keyword>
<dbReference type="PANTHER" id="PTHR33164">
    <property type="entry name" value="TRANSCRIPTIONAL REGULATOR, MARR FAMILY"/>
    <property type="match status" value="1"/>
</dbReference>
<organism evidence="4 5">
    <name type="scientific">Vagococcus hydrophili</name>
    <dbReference type="NCBI Taxonomy" id="2714947"/>
    <lineage>
        <taxon>Bacteria</taxon>
        <taxon>Bacillati</taxon>
        <taxon>Bacillota</taxon>
        <taxon>Bacilli</taxon>
        <taxon>Lactobacillales</taxon>
        <taxon>Enterococcaceae</taxon>
        <taxon>Vagococcus</taxon>
    </lineage>
</organism>
<dbReference type="InterPro" id="IPR039422">
    <property type="entry name" value="MarR/SlyA-like"/>
</dbReference>
<dbReference type="EMBL" id="CP049887">
    <property type="protein sequence ID" value="QIL48103.1"/>
    <property type="molecule type" value="Genomic_DNA"/>
</dbReference>
<evidence type="ECO:0000259" key="3">
    <source>
        <dbReference type="PROSITE" id="PS50995"/>
    </source>
</evidence>